<evidence type="ECO:0000313" key="1">
    <source>
        <dbReference type="EMBL" id="AGA30266.1"/>
    </source>
</evidence>
<sequence length="57" mass="6662">MRRRIIVYTEVYICDNSPSLKSPSPSIVEHKDDAWVRFQAGLPIIATRVEFQLPFNR</sequence>
<dbReference type="Proteomes" id="UP000010798">
    <property type="component" value="Chromosome"/>
</dbReference>
<evidence type="ECO:0000313" key="2">
    <source>
        <dbReference type="Proteomes" id="UP000010798"/>
    </source>
</evidence>
<dbReference type="AlphaFoldDB" id="L0DNK1"/>
<dbReference type="KEGG" id="saci:Sinac_6166"/>
<dbReference type="HOGENOM" id="CLU_2994274_0_0_0"/>
<accession>L0DNK1</accession>
<reference evidence="1 2" key="1">
    <citation type="submission" date="2012-02" db="EMBL/GenBank/DDBJ databases">
        <title>Complete sequence of chromosome of Singulisphaera acidiphila DSM 18658.</title>
        <authorList>
            <consortium name="US DOE Joint Genome Institute (JGI-PGF)"/>
            <person name="Lucas S."/>
            <person name="Copeland A."/>
            <person name="Lapidus A."/>
            <person name="Glavina del Rio T."/>
            <person name="Dalin E."/>
            <person name="Tice H."/>
            <person name="Bruce D."/>
            <person name="Goodwin L."/>
            <person name="Pitluck S."/>
            <person name="Peters L."/>
            <person name="Ovchinnikova G."/>
            <person name="Chertkov O."/>
            <person name="Kyrpides N."/>
            <person name="Mavromatis K."/>
            <person name="Ivanova N."/>
            <person name="Brettin T."/>
            <person name="Detter J.C."/>
            <person name="Han C."/>
            <person name="Larimer F."/>
            <person name="Land M."/>
            <person name="Hauser L."/>
            <person name="Markowitz V."/>
            <person name="Cheng J.-F."/>
            <person name="Hugenholtz P."/>
            <person name="Woyke T."/>
            <person name="Wu D."/>
            <person name="Tindall B."/>
            <person name="Pomrenke H."/>
            <person name="Brambilla E."/>
            <person name="Klenk H.-P."/>
            <person name="Eisen J.A."/>
        </authorList>
    </citation>
    <scope>NUCLEOTIDE SEQUENCE [LARGE SCALE GENOMIC DNA]</scope>
    <source>
        <strain evidence="2">ATCC BAA-1392 / DSM 18658 / VKM B-2454 / MOB10</strain>
    </source>
</reference>
<dbReference type="EMBL" id="CP003364">
    <property type="protein sequence ID" value="AGA30266.1"/>
    <property type="molecule type" value="Genomic_DNA"/>
</dbReference>
<name>L0DNK1_SINAD</name>
<protein>
    <submittedName>
        <fullName evidence="1">Uncharacterized protein</fullName>
    </submittedName>
</protein>
<keyword evidence="2" id="KW-1185">Reference proteome</keyword>
<gene>
    <name evidence="1" type="ordered locus">Sinac_6166</name>
</gene>
<organism evidence="1 2">
    <name type="scientific">Singulisphaera acidiphila (strain ATCC BAA-1392 / DSM 18658 / VKM B-2454 / MOB10)</name>
    <dbReference type="NCBI Taxonomy" id="886293"/>
    <lineage>
        <taxon>Bacteria</taxon>
        <taxon>Pseudomonadati</taxon>
        <taxon>Planctomycetota</taxon>
        <taxon>Planctomycetia</taxon>
        <taxon>Isosphaerales</taxon>
        <taxon>Isosphaeraceae</taxon>
        <taxon>Singulisphaera</taxon>
    </lineage>
</organism>
<proteinExistence type="predicted"/>